<keyword evidence="3" id="KW-0206">Cytoskeleton</keyword>
<organism evidence="4">
    <name type="scientific">Sesamum radiatum</name>
    <name type="common">Black benniseed</name>
    <dbReference type="NCBI Taxonomy" id="300843"/>
    <lineage>
        <taxon>Eukaryota</taxon>
        <taxon>Viridiplantae</taxon>
        <taxon>Streptophyta</taxon>
        <taxon>Embryophyta</taxon>
        <taxon>Tracheophyta</taxon>
        <taxon>Spermatophyta</taxon>
        <taxon>Magnoliopsida</taxon>
        <taxon>eudicotyledons</taxon>
        <taxon>Gunneridae</taxon>
        <taxon>Pentapetalae</taxon>
        <taxon>asterids</taxon>
        <taxon>lamiids</taxon>
        <taxon>Lamiales</taxon>
        <taxon>Pedaliaceae</taxon>
        <taxon>Sesamum</taxon>
    </lineage>
</organism>
<dbReference type="EMBL" id="JACGWJ010000014">
    <property type="protein sequence ID" value="KAL0374236.1"/>
    <property type="molecule type" value="Genomic_DNA"/>
</dbReference>
<keyword evidence="2 3" id="KW-0143">Chaperone</keyword>
<dbReference type="GO" id="GO:0005829">
    <property type="term" value="C:cytosol"/>
    <property type="evidence" value="ECO:0007669"/>
    <property type="project" value="TreeGrafter"/>
</dbReference>
<accession>A0AAW2R2S4</accession>
<evidence type="ECO:0000256" key="1">
    <source>
        <dbReference type="ARBA" id="ARBA00006806"/>
    </source>
</evidence>
<comment type="caution">
    <text evidence="4">The sequence shown here is derived from an EMBL/GenBank/DDBJ whole genome shotgun (WGS) entry which is preliminary data.</text>
</comment>
<dbReference type="InterPro" id="IPR036126">
    <property type="entry name" value="TBCA_sf"/>
</dbReference>
<dbReference type="GO" id="GO:0007023">
    <property type="term" value="P:post-chaperonin tubulin folding pathway"/>
    <property type="evidence" value="ECO:0007669"/>
    <property type="project" value="UniProtKB-UniRule"/>
</dbReference>
<reference evidence="4" key="1">
    <citation type="submission" date="2020-06" db="EMBL/GenBank/DDBJ databases">
        <authorList>
            <person name="Li T."/>
            <person name="Hu X."/>
            <person name="Zhang T."/>
            <person name="Song X."/>
            <person name="Zhang H."/>
            <person name="Dai N."/>
            <person name="Sheng W."/>
            <person name="Hou X."/>
            <person name="Wei L."/>
        </authorList>
    </citation>
    <scope>NUCLEOTIDE SEQUENCE</scope>
    <source>
        <strain evidence="4">G02</strain>
        <tissue evidence="4">Leaf</tissue>
    </source>
</reference>
<dbReference type="Gene3D" id="1.20.58.90">
    <property type="match status" value="1"/>
</dbReference>
<comment type="subcellular location">
    <subcellularLocation>
        <location evidence="3">Cytoplasm</location>
        <location evidence="3">Cytoskeleton</location>
    </subcellularLocation>
</comment>
<protein>
    <recommendedName>
        <fullName evidence="3">Tubulin-specific chaperone A</fullName>
    </recommendedName>
</protein>
<comment type="subunit">
    <text evidence="3">Supercomplex made of cofactors A to E. Cofactors A and D function by capturing and stabilizing tubulin in a quasi-native conformation. Cofactor E binds to the cofactor D-tubulin complex; interaction with cofactor C then causes the release of tubulin polypeptides that are committed to the native state.</text>
</comment>
<dbReference type="SUPFAM" id="SSF46988">
    <property type="entry name" value="Tubulin chaperone cofactor A"/>
    <property type="match status" value="1"/>
</dbReference>
<dbReference type="PANTHER" id="PTHR21500:SF0">
    <property type="entry name" value="TUBULIN-SPECIFIC CHAPERONE A"/>
    <property type="match status" value="1"/>
</dbReference>
<evidence type="ECO:0000256" key="3">
    <source>
        <dbReference type="RuleBase" id="RU364030"/>
    </source>
</evidence>
<dbReference type="Pfam" id="PF02970">
    <property type="entry name" value="TBCA"/>
    <property type="match status" value="1"/>
</dbReference>
<dbReference type="GO" id="GO:0005874">
    <property type="term" value="C:microtubule"/>
    <property type="evidence" value="ECO:0007669"/>
    <property type="project" value="UniProtKB-KW"/>
</dbReference>
<dbReference type="FunFam" id="1.20.58.90:FF:000011">
    <property type="entry name" value="Tubulin-specific chaperone A"/>
    <property type="match status" value="1"/>
</dbReference>
<evidence type="ECO:0000256" key="2">
    <source>
        <dbReference type="ARBA" id="ARBA00023186"/>
    </source>
</evidence>
<dbReference type="InterPro" id="IPR004226">
    <property type="entry name" value="TBCA"/>
</dbReference>
<dbReference type="GO" id="GO:0048487">
    <property type="term" value="F:beta-tubulin binding"/>
    <property type="evidence" value="ECO:0007669"/>
    <property type="project" value="InterPro"/>
</dbReference>
<comment type="similarity">
    <text evidence="1 3">Belongs to the TBCA family.</text>
</comment>
<keyword evidence="3" id="KW-0493">Microtubule</keyword>
<keyword evidence="3" id="KW-0963">Cytoplasm</keyword>
<sequence length="150" mass="17099">MATVRNLKIKTSTCKRIVKELHSYEKEVEREAAKTADMKAKGADPYDLKQQENVLAESRMMVPDCRKRLEAALSDIKGTLSAETRLLNIYETGLASQRFPYLETARMKTYHAIYMLQAELEESGQKEGSEFDDARSIIAEVEKLFQSSEL</sequence>
<dbReference type="PANTHER" id="PTHR21500">
    <property type="entry name" value="TUBULIN-SPECIFIC CHAPERONE A"/>
    <property type="match status" value="1"/>
</dbReference>
<gene>
    <name evidence="4" type="ORF">Sradi_3339300</name>
</gene>
<reference evidence="4" key="2">
    <citation type="journal article" date="2024" name="Plant">
        <title>Genomic evolution and insights into agronomic trait innovations of Sesamum species.</title>
        <authorList>
            <person name="Miao H."/>
            <person name="Wang L."/>
            <person name="Qu L."/>
            <person name="Liu H."/>
            <person name="Sun Y."/>
            <person name="Le M."/>
            <person name="Wang Q."/>
            <person name="Wei S."/>
            <person name="Zheng Y."/>
            <person name="Lin W."/>
            <person name="Duan Y."/>
            <person name="Cao H."/>
            <person name="Xiong S."/>
            <person name="Wang X."/>
            <person name="Wei L."/>
            <person name="Li C."/>
            <person name="Ma Q."/>
            <person name="Ju M."/>
            <person name="Zhao R."/>
            <person name="Li G."/>
            <person name="Mu C."/>
            <person name="Tian Q."/>
            <person name="Mei H."/>
            <person name="Zhang T."/>
            <person name="Gao T."/>
            <person name="Zhang H."/>
        </authorList>
    </citation>
    <scope>NUCLEOTIDE SEQUENCE</scope>
    <source>
        <strain evidence="4">G02</strain>
    </source>
</reference>
<evidence type="ECO:0000313" key="4">
    <source>
        <dbReference type="EMBL" id="KAL0374236.1"/>
    </source>
</evidence>
<name>A0AAW2R2S4_SESRA</name>
<proteinExistence type="inferred from homology"/>
<dbReference type="GO" id="GO:0007021">
    <property type="term" value="P:tubulin complex assembly"/>
    <property type="evidence" value="ECO:0007669"/>
    <property type="project" value="UniProtKB-UniRule"/>
</dbReference>
<dbReference type="AlphaFoldDB" id="A0AAW2R2S4"/>